<comment type="similarity">
    <text evidence="2">Belongs to the peptidase C26 family.</text>
</comment>
<dbReference type="STRING" id="5762.D2VVF7"/>
<comment type="subcellular location">
    <subcellularLocation>
        <location evidence="1">Secreted</location>
        <location evidence="1">Extracellular space</location>
    </subcellularLocation>
</comment>
<sequence>MEGKSMKNNMNNRPVIGILAQPTLTGKISIYGKYYIDAAYVKFVESSGARVVPLRFDLPRDEMRSYFDQLNGILFAGGGVDLVEKNGDLTPYMKSQQMLVNWAIEAYEKNGDYMPMWGTCLGFQGLAIALANDSSVMQSGFDSENMAIPLDFTMPESKIIESTRLFNPKEVDSVQMRDIVYLLGNKNVTFNAHHDGIPIDRWISNSNLNKQVRLISTNLDRNGRKYASLLEHSKYPIYGSQFHPEKSMFEWNPNEVINHSLESVKVNSYFGKFFINECRKNSHTFKSEQFLEKSLIYQFTPVYTYPLVNDFEQCYFV</sequence>
<evidence type="ECO:0000256" key="3">
    <source>
        <dbReference type="ARBA" id="ARBA00012886"/>
    </source>
</evidence>
<feature type="active site" description="Nucleophile" evidence="7 8">
    <location>
        <position position="120"/>
    </location>
</feature>
<dbReference type="RefSeq" id="XP_002671973.1">
    <property type="nucleotide sequence ID" value="XM_002671927.1"/>
</dbReference>
<evidence type="ECO:0000313" key="10">
    <source>
        <dbReference type="Proteomes" id="UP000006671"/>
    </source>
</evidence>
<evidence type="ECO:0000256" key="1">
    <source>
        <dbReference type="ARBA" id="ARBA00004239"/>
    </source>
</evidence>
<proteinExistence type="inferred from homology"/>
<dbReference type="PROSITE" id="PS51273">
    <property type="entry name" value="GATASE_TYPE_1"/>
    <property type="match status" value="1"/>
</dbReference>
<dbReference type="SUPFAM" id="SSF52317">
    <property type="entry name" value="Class I glutamine amidotransferase-like"/>
    <property type="match status" value="1"/>
</dbReference>
<dbReference type="KEGG" id="ngr:NAEGRDRAFT_56320"/>
<keyword evidence="10" id="KW-1185">Reference proteome</keyword>
<dbReference type="GO" id="GO:0046900">
    <property type="term" value="P:tetrahydrofolylpolyglutamate metabolic process"/>
    <property type="evidence" value="ECO:0007669"/>
    <property type="project" value="TreeGrafter"/>
</dbReference>
<evidence type="ECO:0000256" key="8">
    <source>
        <dbReference type="PROSITE-ProRule" id="PRU00607"/>
    </source>
</evidence>
<keyword evidence="4" id="KW-0964">Secreted</keyword>
<dbReference type="GeneID" id="8853504"/>
<organism evidence="10">
    <name type="scientific">Naegleria gruberi</name>
    <name type="common">Amoeba</name>
    <dbReference type="NCBI Taxonomy" id="5762"/>
    <lineage>
        <taxon>Eukaryota</taxon>
        <taxon>Discoba</taxon>
        <taxon>Heterolobosea</taxon>
        <taxon>Tetramitia</taxon>
        <taxon>Eutetramitia</taxon>
        <taxon>Vahlkampfiidae</taxon>
        <taxon>Naegleria</taxon>
    </lineage>
</organism>
<dbReference type="InterPro" id="IPR029062">
    <property type="entry name" value="Class_I_gatase-like"/>
</dbReference>
<evidence type="ECO:0000256" key="4">
    <source>
        <dbReference type="ARBA" id="ARBA00022525"/>
    </source>
</evidence>
<dbReference type="PANTHER" id="PTHR11315:SF0">
    <property type="entry name" value="FOLATE GAMMA-GLUTAMYL HYDROLASE"/>
    <property type="match status" value="1"/>
</dbReference>
<keyword evidence="5" id="KW-0732">Signal</keyword>
<dbReference type="GO" id="GO:0005576">
    <property type="term" value="C:extracellular region"/>
    <property type="evidence" value="ECO:0007669"/>
    <property type="project" value="UniProtKB-SubCell"/>
</dbReference>
<accession>D2VVF7</accession>
<dbReference type="Proteomes" id="UP000006671">
    <property type="component" value="Unassembled WGS sequence"/>
</dbReference>
<dbReference type="PROSITE" id="PS51275">
    <property type="entry name" value="PEPTIDASE_C26_GGH"/>
    <property type="match status" value="1"/>
</dbReference>
<evidence type="ECO:0000256" key="2">
    <source>
        <dbReference type="ARBA" id="ARBA00011083"/>
    </source>
</evidence>
<dbReference type="MEROPS" id="C26.001"/>
<dbReference type="PANTHER" id="PTHR11315">
    <property type="entry name" value="PROTEASE FAMILY C26 GAMMA-GLUTAMYL HYDROLASE"/>
    <property type="match status" value="1"/>
</dbReference>
<dbReference type="eggNOG" id="KOG1559">
    <property type="taxonomic scope" value="Eukaryota"/>
</dbReference>
<dbReference type="FunFam" id="3.40.50.880:FF:000024">
    <property type="entry name" value="Folate gamma-glutamyl hydrolase"/>
    <property type="match status" value="1"/>
</dbReference>
<gene>
    <name evidence="9" type="ORF">NAEGRDRAFT_56320</name>
</gene>
<dbReference type="GO" id="GO:0034722">
    <property type="term" value="F:gamma-glutamyl-peptidase activity"/>
    <property type="evidence" value="ECO:0007669"/>
    <property type="project" value="UniProtKB-UniRule"/>
</dbReference>
<dbReference type="GO" id="GO:0005773">
    <property type="term" value="C:vacuole"/>
    <property type="evidence" value="ECO:0007669"/>
    <property type="project" value="TreeGrafter"/>
</dbReference>
<dbReference type="EMBL" id="GG738901">
    <property type="protein sequence ID" value="EFC39229.1"/>
    <property type="molecule type" value="Genomic_DNA"/>
</dbReference>
<keyword evidence="6 8" id="KW-0378">Hydrolase</keyword>
<feature type="active site" description="Proton donor" evidence="7">
    <location>
        <position position="243"/>
    </location>
</feature>
<protein>
    <recommendedName>
        <fullName evidence="3 8">folate gamma-glutamyl hydrolase</fullName>
        <ecNumber evidence="3 8">3.4.19.9</ecNumber>
    </recommendedName>
</protein>
<dbReference type="Gene3D" id="3.40.50.880">
    <property type="match status" value="1"/>
</dbReference>
<dbReference type="OMA" id="NRFQWDR"/>
<name>D2VVF7_NAEGR</name>
<comment type="catalytic activity">
    <reaction evidence="8">
        <text>(6S)-5,6,7,8-tetrahydrofolyl-(gamma-L-Glu)(n) + (n-1) H2O = (6S)-5,6,7,8-tetrahydrofolate + (n-1) L-glutamate</text>
        <dbReference type="Rhea" id="RHEA:56784"/>
        <dbReference type="Rhea" id="RHEA-COMP:14738"/>
        <dbReference type="ChEBI" id="CHEBI:15377"/>
        <dbReference type="ChEBI" id="CHEBI:29985"/>
        <dbReference type="ChEBI" id="CHEBI:57453"/>
        <dbReference type="ChEBI" id="CHEBI:141005"/>
        <dbReference type="EC" id="3.4.19.9"/>
    </reaction>
</comment>
<feature type="active site" evidence="8">
    <location>
        <position position="243"/>
    </location>
</feature>
<reference evidence="9 10" key="1">
    <citation type="journal article" date="2010" name="Cell">
        <title>The genome of Naegleria gruberi illuminates early eukaryotic versatility.</title>
        <authorList>
            <person name="Fritz-Laylin L.K."/>
            <person name="Prochnik S.E."/>
            <person name="Ginger M.L."/>
            <person name="Dacks J.B."/>
            <person name="Carpenter M.L."/>
            <person name="Field M.C."/>
            <person name="Kuo A."/>
            <person name="Paredez A."/>
            <person name="Chapman J."/>
            <person name="Pham J."/>
            <person name="Shu S."/>
            <person name="Neupane R."/>
            <person name="Cipriano M."/>
            <person name="Mancuso J."/>
            <person name="Tu H."/>
            <person name="Salamov A."/>
            <person name="Lindquist E."/>
            <person name="Shapiro H."/>
            <person name="Lucas S."/>
            <person name="Grigoriev I.V."/>
            <person name="Cande W.Z."/>
            <person name="Fulton C."/>
            <person name="Rokhsar D.S."/>
            <person name="Dawson S.C."/>
        </authorList>
    </citation>
    <scope>NUCLEOTIDE SEQUENCE [LARGE SCALE GENOMIC DNA]</scope>
    <source>
        <strain evidence="9 10">NEG-M</strain>
    </source>
</reference>
<dbReference type="AlphaFoldDB" id="D2VVF7"/>
<evidence type="ECO:0000256" key="6">
    <source>
        <dbReference type="ARBA" id="ARBA00022801"/>
    </source>
</evidence>
<evidence type="ECO:0000256" key="5">
    <source>
        <dbReference type="ARBA" id="ARBA00022729"/>
    </source>
</evidence>
<dbReference type="EC" id="3.4.19.9" evidence="3 8"/>
<evidence type="ECO:0000256" key="7">
    <source>
        <dbReference type="PIRSR" id="PIRSR615527-1"/>
    </source>
</evidence>
<dbReference type="Pfam" id="PF07722">
    <property type="entry name" value="Peptidase_C26"/>
    <property type="match status" value="1"/>
</dbReference>
<evidence type="ECO:0000313" key="9">
    <source>
        <dbReference type="EMBL" id="EFC39229.1"/>
    </source>
</evidence>
<dbReference type="VEuPathDB" id="AmoebaDB:NAEGRDRAFT_56320"/>
<dbReference type="InterPro" id="IPR015527">
    <property type="entry name" value="Pept_C26_g-glut_hydrolase"/>
</dbReference>
<dbReference type="InterPro" id="IPR011697">
    <property type="entry name" value="Peptidase_C26"/>
</dbReference>
<dbReference type="OrthoDB" id="64220at2759"/>
<dbReference type="InParanoid" id="D2VVF7"/>